<evidence type="ECO:0000256" key="4">
    <source>
        <dbReference type="ARBA" id="ARBA00022692"/>
    </source>
</evidence>
<comment type="similarity">
    <text evidence="7">Belongs to the glycosyltransferase 87 family.</text>
</comment>
<feature type="transmembrane region" description="Helical" evidence="8">
    <location>
        <begin position="375"/>
        <end position="397"/>
    </location>
</feature>
<feature type="transmembrane region" description="Helical" evidence="8">
    <location>
        <begin position="294"/>
        <end position="317"/>
    </location>
</feature>
<evidence type="ECO:0000256" key="6">
    <source>
        <dbReference type="ARBA" id="ARBA00023136"/>
    </source>
</evidence>
<evidence type="ECO:0000256" key="7">
    <source>
        <dbReference type="ARBA" id="ARBA00024033"/>
    </source>
</evidence>
<feature type="transmembrane region" description="Helical" evidence="8">
    <location>
        <begin position="409"/>
        <end position="431"/>
    </location>
</feature>
<feature type="transmembrane region" description="Helical" evidence="8">
    <location>
        <begin position="24"/>
        <end position="42"/>
    </location>
</feature>
<gene>
    <name evidence="9" type="ORF">GCM10025862_25170</name>
</gene>
<feature type="transmembrane region" description="Helical" evidence="8">
    <location>
        <begin position="271"/>
        <end position="288"/>
    </location>
</feature>
<keyword evidence="10" id="KW-1185">Reference proteome</keyword>
<evidence type="ECO:0000256" key="3">
    <source>
        <dbReference type="ARBA" id="ARBA00022679"/>
    </source>
</evidence>
<accession>A0ABQ6HQ43</accession>
<dbReference type="Pfam" id="PF09594">
    <property type="entry name" value="GT87"/>
    <property type="match status" value="1"/>
</dbReference>
<evidence type="ECO:0008006" key="11">
    <source>
        <dbReference type="Google" id="ProtNLM"/>
    </source>
</evidence>
<name>A0ABQ6HQ43_9MICO</name>
<evidence type="ECO:0000256" key="8">
    <source>
        <dbReference type="SAM" id="Phobius"/>
    </source>
</evidence>
<evidence type="ECO:0000313" key="9">
    <source>
        <dbReference type="EMBL" id="GMA20496.1"/>
    </source>
</evidence>
<comment type="caution">
    <text evidence="9">The sequence shown here is derived from an EMBL/GenBank/DDBJ whole genome shotgun (WGS) entry which is preliminary data.</text>
</comment>
<evidence type="ECO:0000256" key="1">
    <source>
        <dbReference type="ARBA" id="ARBA00004651"/>
    </source>
</evidence>
<evidence type="ECO:0000256" key="2">
    <source>
        <dbReference type="ARBA" id="ARBA00022475"/>
    </source>
</evidence>
<sequence>MTGPRVATLTGGPPAWQARPVSRIYGSTAVLALTYLALYCVGNTDGRRWLYLIVTLATWVVFAVVARRFWLARRDGAVEGGAVEGDGRLATRPVLLVALLAAAIQLPGMFFAPVSSTDLNRYVWDGRVQLSGVDPYRYVPFDDRLAHLRDPILFPGLRPDQSSGYTTEPLPTDRAALLEVAKNYPEQTVLSRPRFPTPYPPVAEAYYTAVSAVTPWSWGVKGFQLAGAALAVATAALVSLYLRARGRDPLLALLFAWCPTVVLEAGNGGHVDILVAFFIVLAVLAAQARRGPLLVGLLVGLAAGVKLTPFVMLPGFVSWKRLPASAVRIATAIGTVVLSYLPHFLAVGTLVLGSIGGYVVEENGENRASLLQLGVGLSAANLLAVVITLGVACWAVFRRRTLSFDDPALPALVLLGTLLFTTTPVLAWYSLPCSPSPQ</sequence>
<dbReference type="Proteomes" id="UP001157109">
    <property type="component" value="Unassembled WGS sequence"/>
</dbReference>
<dbReference type="EMBL" id="BSUJ01000001">
    <property type="protein sequence ID" value="GMA20496.1"/>
    <property type="molecule type" value="Genomic_DNA"/>
</dbReference>
<keyword evidence="4 8" id="KW-0812">Transmembrane</keyword>
<feature type="transmembrane region" description="Helical" evidence="8">
    <location>
        <begin position="49"/>
        <end position="70"/>
    </location>
</feature>
<keyword evidence="3" id="KW-0808">Transferase</keyword>
<keyword evidence="6 8" id="KW-0472">Membrane</keyword>
<feature type="transmembrane region" description="Helical" evidence="8">
    <location>
        <begin position="90"/>
        <end position="112"/>
    </location>
</feature>
<feature type="transmembrane region" description="Helical" evidence="8">
    <location>
        <begin position="225"/>
        <end position="244"/>
    </location>
</feature>
<keyword evidence="2" id="KW-1003">Cell membrane</keyword>
<organism evidence="9 10">
    <name type="scientific">Arsenicicoccus piscis</name>
    <dbReference type="NCBI Taxonomy" id="673954"/>
    <lineage>
        <taxon>Bacteria</taxon>
        <taxon>Bacillati</taxon>
        <taxon>Actinomycetota</taxon>
        <taxon>Actinomycetes</taxon>
        <taxon>Micrococcales</taxon>
        <taxon>Intrasporangiaceae</taxon>
        <taxon>Arsenicicoccus</taxon>
    </lineage>
</organism>
<keyword evidence="5 8" id="KW-1133">Transmembrane helix</keyword>
<comment type="subcellular location">
    <subcellularLocation>
        <location evidence="1">Cell membrane</location>
        <topology evidence="1">Multi-pass membrane protein</topology>
    </subcellularLocation>
</comment>
<evidence type="ECO:0000256" key="5">
    <source>
        <dbReference type="ARBA" id="ARBA00022989"/>
    </source>
</evidence>
<evidence type="ECO:0000313" key="10">
    <source>
        <dbReference type="Proteomes" id="UP001157109"/>
    </source>
</evidence>
<feature type="transmembrane region" description="Helical" evidence="8">
    <location>
        <begin position="329"/>
        <end position="355"/>
    </location>
</feature>
<protein>
    <recommendedName>
        <fullName evidence="11">DUF2029 domain-containing protein</fullName>
    </recommendedName>
</protein>
<reference evidence="10" key="1">
    <citation type="journal article" date="2019" name="Int. J. Syst. Evol. Microbiol.">
        <title>The Global Catalogue of Microorganisms (GCM) 10K type strain sequencing project: providing services to taxonomists for standard genome sequencing and annotation.</title>
        <authorList>
            <consortium name="The Broad Institute Genomics Platform"/>
            <consortium name="The Broad Institute Genome Sequencing Center for Infectious Disease"/>
            <person name="Wu L."/>
            <person name="Ma J."/>
        </authorList>
    </citation>
    <scope>NUCLEOTIDE SEQUENCE [LARGE SCALE GENOMIC DNA]</scope>
    <source>
        <strain evidence="10">NBRC 105830</strain>
    </source>
</reference>
<proteinExistence type="inferred from homology"/>
<dbReference type="InterPro" id="IPR018584">
    <property type="entry name" value="GT87"/>
</dbReference>